<sequence>MISHLESVIKIVYSTRNDEDVAQRLTITEFKKKSLRTRAALAKDLEDAFRHTGRCLTNWTEYVCNDKTFWWPCLLMRRRLAERFSTRLKDKGGYVTVAMFKKEPFNVVWINSTRIPFSDWTNEKLISECGKEVINECGEEVIGECDEEAISECGEETISKCDEETIKRRSGKDFCSRLREAYAQALYF</sequence>
<dbReference type="Proteomes" id="UP000602510">
    <property type="component" value="Unassembled WGS sequence"/>
</dbReference>
<comment type="caution">
    <text evidence="1">The sequence shown here is derived from an EMBL/GenBank/DDBJ whole genome shotgun (WGS) entry which is preliminary data.</text>
</comment>
<accession>A0A833WMX7</accession>
<name>A0A833WMX7_PHYIN</name>
<evidence type="ECO:0000313" key="3">
    <source>
        <dbReference type="Proteomes" id="UP000602510"/>
    </source>
</evidence>
<dbReference type="Proteomes" id="UP000704712">
    <property type="component" value="Unassembled WGS sequence"/>
</dbReference>
<keyword evidence="3" id="KW-1185">Reference proteome</keyword>
<gene>
    <name evidence="1" type="ORF">GN244_ATG01545</name>
    <name evidence="2" type="ORF">GN958_ATG17893</name>
</gene>
<dbReference type="AlphaFoldDB" id="A0A833WMX7"/>
<dbReference type="EMBL" id="JAACNO010002478">
    <property type="protein sequence ID" value="KAF4132903.1"/>
    <property type="molecule type" value="Genomic_DNA"/>
</dbReference>
<protein>
    <submittedName>
        <fullName evidence="1">Uncharacterized protein</fullName>
    </submittedName>
</protein>
<evidence type="ECO:0000313" key="1">
    <source>
        <dbReference type="EMBL" id="KAF4046042.1"/>
    </source>
</evidence>
<organism evidence="1 3">
    <name type="scientific">Phytophthora infestans</name>
    <name type="common">Potato late blight agent</name>
    <name type="synonym">Botrytis infestans</name>
    <dbReference type="NCBI Taxonomy" id="4787"/>
    <lineage>
        <taxon>Eukaryota</taxon>
        <taxon>Sar</taxon>
        <taxon>Stramenopiles</taxon>
        <taxon>Oomycota</taxon>
        <taxon>Peronosporomycetes</taxon>
        <taxon>Peronosporales</taxon>
        <taxon>Peronosporaceae</taxon>
        <taxon>Phytophthora</taxon>
    </lineage>
</organism>
<dbReference type="EMBL" id="WSZM01000032">
    <property type="protein sequence ID" value="KAF4046042.1"/>
    <property type="molecule type" value="Genomic_DNA"/>
</dbReference>
<proteinExistence type="predicted"/>
<reference evidence="1" key="1">
    <citation type="submission" date="2020-04" db="EMBL/GenBank/DDBJ databases">
        <title>Hybrid Assembly of Korean Phytophthora infestans isolates.</title>
        <authorList>
            <person name="Prokchorchik M."/>
            <person name="Lee Y."/>
            <person name="Seo J."/>
            <person name="Cho J.-H."/>
            <person name="Park Y.-E."/>
            <person name="Jang D.-C."/>
            <person name="Im J.-S."/>
            <person name="Choi J.-G."/>
            <person name="Park H.-J."/>
            <person name="Lee G.-B."/>
            <person name="Lee Y.-G."/>
            <person name="Hong S.-Y."/>
            <person name="Cho K."/>
            <person name="Sohn K.H."/>
        </authorList>
    </citation>
    <scope>NUCLEOTIDE SEQUENCE</scope>
    <source>
        <strain evidence="1">KR_1_A1</strain>
        <strain evidence="2">KR_2_A2</strain>
    </source>
</reference>
<evidence type="ECO:0000313" key="2">
    <source>
        <dbReference type="EMBL" id="KAF4132903.1"/>
    </source>
</evidence>